<dbReference type="GeneID" id="115961825"/>
<dbReference type="InterPro" id="IPR008480">
    <property type="entry name" value="DUF761_pln"/>
</dbReference>
<evidence type="ECO:0000256" key="1">
    <source>
        <dbReference type="SAM" id="MobiDB-lite"/>
    </source>
</evidence>
<proteinExistence type="predicted"/>
<dbReference type="Proteomes" id="UP000594261">
    <property type="component" value="Chromosome 2"/>
</dbReference>
<organism evidence="2 3">
    <name type="scientific">Quercus lobata</name>
    <name type="common">Valley oak</name>
    <dbReference type="NCBI Taxonomy" id="97700"/>
    <lineage>
        <taxon>Eukaryota</taxon>
        <taxon>Viridiplantae</taxon>
        <taxon>Streptophyta</taxon>
        <taxon>Embryophyta</taxon>
        <taxon>Tracheophyta</taxon>
        <taxon>Spermatophyta</taxon>
        <taxon>Magnoliopsida</taxon>
        <taxon>eudicotyledons</taxon>
        <taxon>Gunneridae</taxon>
        <taxon>Pentapetalae</taxon>
        <taxon>rosids</taxon>
        <taxon>fabids</taxon>
        <taxon>Fagales</taxon>
        <taxon>Fagaceae</taxon>
        <taxon>Quercus</taxon>
    </lineage>
</organism>
<sequence>MQFHDMGKDKSSLLTRLKRAVKKVKFLIDFSMNRWHLASVLGRASSSKRISFNDQPGLRAACDDDTIYSDESGGSSSRSGIQRTMSFPSEEDVDKRADMFIANFHRQLQLERQISLELQYCRGNSFKSISP</sequence>
<dbReference type="FunCoup" id="A0A7N2L1D7">
    <property type="interactions" value="14"/>
</dbReference>
<name>A0A7N2L1D7_QUELO</name>
<accession>A0A7N2L1D7</accession>
<dbReference type="OrthoDB" id="1682876at2759"/>
<reference evidence="2" key="2">
    <citation type="submission" date="2021-01" db="UniProtKB">
        <authorList>
            <consortium name="EnsemblPlants"/>
        </authorList>
    </citation>
    <scope>IDENTIFICATION</scope>
</reference>
<dbReference type="InParanoid" id="A0A7N2L1D7"/>
<protein>
    <recommendedName>
        <fullName evidence="4">DUF761 domain-containing protein</fullName>
    </recommendedName>
</protein>
<dbReference type="EnsemblPlants" id="QL02p097578:mrna">
    <property type="protein sequence ID" value="QL02p097578:mrna:CDS:1"/>
    <property type="gene ID" value="QL02p097578"/>
</dbReference>
<feature type="region of interest" description="Disordered" evidence="1">
    <location>
        <begin position="63"/>
        <end position="91"/>
    </location>
</feature>
<dbReference type="KEGG" id="qlo:115961825"/>
<gene>
    <name evidence="2" type="primary">LOC115961825</name>
</gene>
<dbReference type="PANTHER" id="PTHR33098">
    <property type="entry name" value="COTTON FIBER (DUF761)"/>
    <property type="match status" value="1"/>
</dbReference>
<dbReference type="PANTHER" id="PTHR33098:SF112">
    <property type="entry name" value="COTTON FIBER PROTEIN"/>
    <property type="match status" value="1"/>
</dbReference>
<dbReference type="RefSeq" id="XP_030936599.1">
    <property type="nucleotide sequence ID" value="XM_031080739.1"/>
</dbReference>
<evidence type="ECO:0000313" key="2">
    <source>
        <dbReference type="EnsemblPlants" id="QL02p097578:mrna:CDS:1"/>
    </source>
</evidence>
<dbReference type="OMA" id="ICHEDED"/>
<dbReference type="Pfam" id="PF05553">
    <property type="entry name" value="DUF761"/>
    <property type="match status" value="1"/>
</dbReference>
<keyword evidence="3" id="KW-1185">Reference proteome</keyword>
<dbReference type="Gramene" id="QL02p097578:mrna">
    <property type="protein sequence ID" value="QL02p097578:mrna:CDS:1"/>
    <property type="gene ID" value="QL02p097578"/>
</dbReference>
<evidence type="ECO:0000313" key="3">
    <source>
        <dbReference type="Proteomes" id="UP000594261"/>
    </source>
</evidence>
<reference evidence="3" key="1">
    <citation type="journal article" date="2016" name="G3 (Bethesda)">
        <title>First Draft Assembly and Annotation of the Genome of a California Endemic Oak Quercus lobata Nee (Fagaceae).</title>
        <authorList>
            <person name="Sork V.L."/>
            <person name="Fitz-Gibbon S.T."/>
            <person name="Puiu D."/>
            <person name="Crepeau M."/>
            <person name="Gugger P.F."/>
            <person name="Sherman R."/>
            <person name="Stevens K."/>
            <person name="Langley C.H."/>
            <person name="Pellegrini M."/>
            <person name="Salzberg S.L."/>
        </authorList>
    </citation>
    <scope>NUCLEOTIDE SEQUENCE [LARGE SCALE GENOMIC DNA]</scope>
    <source>
        <strain evidence="3">cv. SW786</strain>
    </source>
</reference>
<dbReference type="AlphaFoldDB" id="A0A7N2L1D7"/>
<evidence type="ECO:0008006" key="4">
    <source>
        <dbReference type="Google" id="ProtNLM"/>
    </source>
</evidence>